<dbReference type="EMBL" id="OY660871">
    <property type="protein sequence ID" value="CAJ1061244.1"/>
    <property type="molecule type" value="Genomic_DNA"/>
</dbReference>
<keyword evidence="1" id="KW-0472">Membrane</keyword>
<dbReference type="Proteomes" id="UP001178508">
    <property type="component" value="Chromosome 8"/>
</dbReference>
<organism evidence="2 3">
    <name type="scientific">Xyrichtys novacula</name>
    <name type="common">Pearly razorfish</name>
    <name type="synonym">Hemipteronotus novacula</name>
    <dbReference type="NCBI Taxonomy" id="13765"/>
    <lineage>
        <taxon>Eukaryota</taxon>
        <taxon>Metazoa</taxon>
        <taxon>Chordata</taxon>
        <taxon>Craniata</taxon>
        <taxon>Vertebrata</taxon>
        <taxon>Euteleostomi</taxon>
        <taxon>Actinopterygii</taxon>
        <taxon>Neopterygii</taxon>
        <taxon>Teleostei</taxon>
        <taxon>Neoteleostei</taxon>
        <taxon>Acanthomorphata</taxon>
        <taxon>Eupercaria</taxon>
        <taxon>Labriformes</taxon>
        <taxon>Labridae</taxon>
        <taxon>Xyrichtys</taxon>
    </lineage>
</organism>
<keyword evidence="1" id="KW-1133">Transmembrane helix</keyword>
<sequence length="203" mass="21004">MTSTSVTTVGGLVVVTQVIPQSEKAIPLQAADTIQAPPPAAPAPPSQPAAPTKIDDMTATFLRAGPQSLGIVQIFIGLLCLLFSLTALFSPVLLGHAPLCLAVTFVVSGSVTVSAAKRTSRNHVSVYGSLSLLLILLVLHICVSITACVFSVRAFRRCRPGSPVTVMVEDGRAPLCAAVLLSDSDVALLDDGEEPCPSHPNSP</sequence>
<gene>
    <name evidence="2" type="ORF">XNOV1_A021897</name>
</gene>
<reference evidence="2" key="1">
    <citation type="submission" date="2023-08" db="EMBL/GenBank/DDBJ databases">
        <authorList>
            <person name="Alioto T."/>
            <person name="Alioto T."/>
            <person name="Gomez Garrido J."/>
        </authorList>
    </citation>
    <scope>NUCLEOTIDE SEQUENCE</scope>
</reference>
<feature type="transmembrane region" description="Helical" evidence="1">
    <location>
        <begin position="69"/>
        <end position="89"/>
    </location>
</feature>
<evidence type="ECO:0000256" key="1">
    <source>
        <dbReference type="SAM" id="Phobius"/>
    </source>
</evidence>
<keyword evidence="1" id="KW-0812">Transmembrane</keyword>
<evidence type="ECO:0000313" key="3">
    <source>
        <dbReference type="Proteomes" id="UP001178508"/>
    </source>
</evidence>
<feature type="transmembrane region" description="Helical" evidence="1">
    <location>
        <begin position="95"/>
        <end position="115"/>
    </location>
</feature>
<accession>A0AAV1FKG0</accession>
<protein>
    <submittedName>
        <fullName evidence="2">Membrane-spanning 4-domains subfamily A member 4A</fullName>
    </submittedName>
</protein>
<proteinExistence type="predicted"/>
<dbReference type="AlphaFoldDB" id="A0AAV1FKG0"/>
<keyword evidence="3" id="KW-1185">Reference proteome</keyword>
<feature type="transmembrane region" description="Helical" evidence="1">
    <location>
        <begin position="127"/>
        <end position="152"/>
    </location>
</feature>
<evidence type="ECO:0000313" key="2">
    <source>
        <dbReference type="EMBL" id="CAJ1061244.1"/>
    </source>
</evidence>
<name>A0AAV1FKG0_XYRNO</name>